<feature type="region of interest" description="Disordered" evidence="4">
    <location>
        <begin position="953"/>
        <end position="974"/>
    </location>
</feature>
<evidence type="ECO:0000256" key="2">
    <source>
        <dbReference type="ARBA" id="ARBA00022525"/>
    </source>
</evidence>
<dbReference type="SUPFAM" id="SSF110296">
    <property type="entry name" value="Oligoxyloglucan reducing end-specific cellobiohydrolase"/>
    <property type="match status" value="1"/>
</dbReference>
<evidence type="ECO:0000313" key="8">
    <source>
        <dbReference type="Proteomes" id="UP000002068"/>
    </source>
</evidence>
<dbReference type="InterPro" id="IPR047589">
    <property type="entry name" value="DUF11_rpt"/>
</dbReference>
<dbReference type="Pfam" id="PF01345">
    <property type="entry name" value="DUF11"/>
    <property type="match status" value="9"/>
</dbReference>
<dbReference type="KEGG" id="cdc:CD196_1764"/>
<dbReference type="RefSeq" id="WP_014466370.1">
    <property type="nucleotide sequence ID" value="NC_013315.1"/>
</dbReference>
<protein>
    <submittedName>
        <fullName evidence="7">Cell surface protein</fullName>
    </submittedName>
</protein>
<feature type="domain" description="DUF11" evidence="5">
    <location>
        <begin position="980"/>
        <end position="1093"/>
    </location>
</feature>
<feature type="domain" description="DUF11" evidence="5">
    <location>
        <begin position="1102"/>
        <end position="1216"/>
    </location>
</feature>
<dbReference type="InterPro" id="IPR013783">
    <property type="entry name" value="Ig-like_fold"/>
</dbReference>
<reference evidence="7 8" key="1">
    <citation type="journal article" date="2009" name="Genome Biol.">
        <title>Comparative genome and phenotypic analysis of Clostridium difficile 027 strains provides insight into the evolution of a hypervirulent bacterium.</title>
        <authorList>
            <person name="Stabler R.A."/>
            <person name="He M."/>
            <person name="Dawson L."/>
            <person name="Martin M."/>
            <person name="Valiente E."/>
            <person name="Corton C."/>
            <person name="Lawley T.D."/>
            <person name="Sebaihia M."/>
            <person name="Quail M.A."/>
            <person name="Rose G."/>
            <person name="Gerding D.N."/>
            <person name="Gibert M."/>
            <person name="Popoff M.R."/>
            <person name="Parkhill J."/>
            <person name="Dougan G."/>
            <person name="Wren B.W."/>
        </authorList>
    </citation>
    <scope>NUCLEOTIDE SEQUENCE [LARGE SCALE GENOMIC DNA]</scope>
    <source>
        <strain evidence="7 8">CD196</strain>
    </source>
</reference>
<dbReference type="SUPFAM" id="SSF117074">
    <property type="entry name" value="Hypothetical protein PA1324"/>
    <property type="match status" value="1"/>
</dbReference>
<evidence type="ECO:0000259" key="6">
    <source>
        <dbReference type="Pfam" id="PF17210"/>
    </source>
</evidence>
<comment type="subcellular location">
    <subcellularLocation>
        <location evidence="1">Secreted</location>
    </subcellularLocation>
</comment>
<keyword evidence="2" id="KW-0964">Secreted</keyword>
<dbReference type="GO" id="GO:0005576">
    <property type="term" value="C:extracellular region"/>
    <property type="evidence" value="ECO:0007669"/>
    <property type="project" value="UniProtKB-SubCell"/>
</dbReference>
<dbReference type="InterPro" id="IPR033764">
    <property type="entry name" value="Sdr_B"/>
</dbReference>
<dbReference type="NCBIfam" id="TIGR01451">
    <property type="entry name" value="B_ant_repeat"/>
    <property type="match status" value="9"/>
</dbReference>
<evidence type="ECO:0000256" key="4">
    <source>
        <dbReference type="SAM" id="MobiDB-lite"/>
    </source>
</evidence>
<feature type="domain" description="DUF11" evidence="5">
    <location>
        <begin position="613"/>
        <end position="727"/>
    </location>
</feature>
<gene>
    <name evidence="7" type="ordered locus">CD196_1764</name>
</gene>
<feature type="domain" description="SD-repeat containing protein B" evidence="6">
    <location>
        <begin position="7"/>
        <end position="65"/>
    </location>
</feature>
<evidence type="ECO:0000259" key="5">
    <source>
        <dbReference type="Pfam" id="PF01345"/>
    </source>
</evidence>
<evidence type="ECO:0000313" key="7">
    <source>
        <dbReference type="EMBL" id="CBA63377.1"/>
    </source>
</evidence>
<feature type="domain" description="DUF11" evidence="5">
    <location>
        <begin position="363"/>
        <end position="460"/>
    </location>
</feature>
<keyword evidence="3" id="KW-0732">Signal</keyword>
<dbReference type="Gene3D" id="2.60.40.10">
    <property type="entry name" value="Immunoglobulins"/>
    <property type="match status" value="3"/>
</dbReference>
<sequence length="1503" mass="158283">MATVSGQIVFDRNRSATIDSGDSGIANIPVVLQDIATGVRLVVLTDASGNYVFTNVPNGNYRIVEAFGTTGGVPTPGNFATAIVGPVPIAEMPPISSVTNPPIGSTNLDGTTPNTLLITVAGSDIINQNILNGPVIYTPIENILDSCVSVSNINLITDADNGTFGFFPPGTPSNTGPEIEPYPNVTPDFTYVVPDPTKFTPLDGEYTVQNIMTNAMSNVIGAWWRIADHTTGNETGRMMVVNGFNPGAVFFKSTVQVTPNTNYLFSTWILNLFKVTGYPPPQLGVRIFDQNNNILYQATLGAQIPVNTNAPEWKEVGTVINSQNNNQLTVEFFSEGESAIGNDYAIDDVSLREIAVPTFTPIKTSNTETANVGDIITYTVTLDNTCDSPLTNVFFRDLIPNGLEFIPGTVTVDGVSVPGVDPNTGFPLPDIGGGIGVEVTFDVVVESIPNPNPTNNIATIDYSYTPVEGGIPNDFSVDSNPVPVEVISADVEVTKLSEPTIVNPGEELIYTIKVVNNGPFPSENVVLTDDVPASIINPEYSLDGGVTFQPWTGSLNIGTLEVGETRVIIIRGIVNPSTVGIITNTAVVSSTTADPNLNNNTSTIETEVNLLADILVMKTAEPNSAVPGTLLRYTIQVENLGPANAENVILNDDIPASIINPEYSLDGGASFQPWNGSLNIGTLNSGISLTVLIQGTVSLNSSEYIVNTATVSSTTPDPDLSNNISTIITPVNPQAGISIIKVADEDVAVPGEEFVYTIEIFNEGPSNATNVVLTDDIPDVILNPEYSLDGGATFQPWNGSLNIGTVAPGQLIRIIIKGLVSSTATGDITNTAEVSADVPEPVTDSSTVTTPIVPSADIEVIKTSNMDTAVPGETFSYTITVINLGPSAAQSIVLTDDIPDVILNPEYSLDGGVTFQPWNGNLSIGTLDAGEIRSIIIRGTVSQTAVGTIINTATISSPTPDPNPDNNTSTDETDISPLADISVIKGNEPVAIPGGRFIYGIEIANAGPSFAENVTLTDNIPASILNPEYSIDNGVTFQPWNGSLNIGTLDAGEIRNIIIRGTVSQTAIGTIINTATVSSTTPDPNLNNNTSTSEAEVSSSADISVVKRSNQTVVVPGDVLDYTIEVRNAGPSTAQNVTLTDNIPASILSPEYSIDNGVTFQPWNGSLSIGTLDAGEIRNIIIRGIVSQTAIGTIINTATVSSTTPDPNLNNNTSTSEAEVSSSADISVVKRSNQTVVVPGDVLDYTIEVINAGPSTAQNVTLTDNIPASILSPEYSIDNGVTFQPWNGSLSIGTLGAGEIRNIIIRGIVSQTAIGTIINTATVSSTTPDPNLNNNTSTSEIDISSSADISVIKLANKTEACVEEQIDFVIVVSNAGPENAQNVTLIDNVSDKLKKAVFSLDRGVSFQPWTGSLNIGTLPAGTLRVILLRGIIKSTCLDRLTNIAEVTSTTPDSNLNNNISRVQVEIKQCCCNDCCCNNCSNCCCNDCGCKDCCCNCCKNDFWC</sequence>
<feature type="domain" description="DUF11" evidence="5">
    <location>
        <begin position="857"/>
        <end position="970"/>
    </location>
</feature>
<feature type="domain" description="DUF11" evidence="5">
    <location>
        <begin position="1348"/>
        <end position="1464"/>
    </location>
</feature>
<evidence type="ECO:0000256" key="1">
    <source>
        <dbReference type="ARBA" id="ARBA00004613"/>
    </source>
</evidence>
<dbReference type="PANTHER" id="PTHR34819:SF3">
    <property type="entry name" value="CELL SURFACE PROTEIN"/>
    <property type="match status" value="1"/>
</dbReference>
<name>A0A0H3N2R6_CLODC</name>
<dbReference type="Pfam" id="PF17210">
    <property type="entry name" value="SdrD_B"/>
    <property type="match status" value="1"/>
</dbReference>
<dbReference type="InterPro" id="IPR051172">
    <property type="entry name" value="Chlamydia_OmcB"/>
</dbReference>
<evidence type="ECO:0000256" key="3">
    <source>
        <dbReference type="ARBA" id="ARBA00022729"/>
    </source>
</evidence>
<dbReference type="EMBL" id="FN538970">
    <property type="protein sequence ID" value="CBA63377.1"/>
    <property type="molecule type" value="Genomic_DNA"/>
</dbReference>
<dbReference type="HOGENOM" id="CLU_248563_0_0_9"/>
<feature type="domain" description="DUF11" evidence="5">
    <location>
        <begin position="1225"/>
        <end position="1340"/>
    </location>
</feature>
<dbReference type="Gene3D" id="2.60.40.740">
    <property type="match status" value="1"/>
</dbReference>
<feature type="domain" description="DUF11" evidence="5">
    <location>
        <begin position="490"/>
        <end position="604"/>
    </location>
</feature>
<organism evidence="7 8">
    <name type="scientific">Clostridioides difficile (strain CD196)</name>
    <name type="common">Peptoclostridium difficile</name>
    <dbReference type="NCBI Taxonomy" id="645462"/>
    <lineage>
        <taxon>Bacteria</taxon>
        <taxon>Bacillati</taxon>
        <taxon>Bacillota</taxon>
        <taxon>Clostridia</taxon>
        <taxon>Peptostreptococcales</taxon>
        <taxon>Peptostreptococcaceae</taxon>
        <taxon>Clostridioides</taxon>
    </lineage>
</organism>
<dbReference type="InterPro" id="IPR001434">
    <property type="entry name" value="OmcB-like_DUF11"/>
</dbReference>
<accession>A0A0H3N2R6</accession>
<feature type="domain" description="DUF11" evidence="5">
    <location>
        <begin position="737"/>
        <end position="846"/>
    </location>
</feature>
<dbReference type="Proteomes" id="UP000002068">
    <property type="component" value="Chromosome"/>
</dbReference>
<dbReference type="PANTHER" id="PTHR34819">
    <property type="entry name" value="LARGE CYSTEINE-RICH PERIPLASMIC PROTEIN OMCB"/>
    <property type="match status" value="1"/>
</dbReference>
<proteinExistence type="predicted"/>
<dbReference type="Gene3D" id="2.60.120.260">
    <property type="entry name" value="Galactose-binding domain-like"/>
    <property type="match status" value="1"/>
</dbReference>